<feature type="region of interest" description="Disordered" evidence="8">
    <location>
        <begin position="92"/>
        <end position="150"/>
    </location>
</feature>
<evidence type="ECO:0000259" key="10">
    <source>
        <dbReference type="PROSITE" id="PS50109"/>
    </source>
</evidence>
<sequence>MLCVTDTGCGMDAPTLGHLNQPFFTSKEAKAAGVGLTMVRRILCDLGGSLDIWSGPWGTQVEILLPLDRPTGGGAEGGGVLQTHYARFQPLAQPAQPHSAAASGGSGTGTVTGTATGTGTGTGPSDMSPAYAAALRRSPSSRPTPSRASRPSLFLELDESSECALLVDPDPEARQSAGQLLGLLGYRVITAATEGEALGQLEQHRRTADLKLVFLEITTPAAAPAPGGPQLRGLFERIRRATPLASIVLVRPPREAAPSPDLEAELRSLLRSGAAGLLRKPYRLEALTAARLRPPALADSAASLDSILPAPSVASLASTPTMGVGAPAATATATTSASTPPTATGAGPRGARARPHVRSRLAFAPEVAAPDSPPSPGGGSDPEPISAAPLVALSPRPRSAASLPALATPGSSASALAPVGGHPRAGRCGCPWAVSLRWALVTAFLLAAVVSTAPSAFLYAASTQAVLGQFTASTQGHLVMGAAGAFAEAFRGSLVAPALAAGELAAQAGAAGGLPGSVAAAILLPAVAGRMLGDPASNLTLAALDPATGALLGAARLAYPELLWCNYSAAGAVGPGGGGGVPPACWAQDLGAAYPWGSPGNATRPLGAAFLGPDEVAALEAAAGRGPEAEEGEPTCNITDPLPCTGLATDCPARRLRCTRPVVVPAALNGSSGPPAQRLVIMSELSLATERIFPANRSAPVDQRFHTILFDWPPGDAAGRPRPMDAGSDPSPEVVAVLQGTLAARLDQLADGTVLLLSGATSPQQHLAAMAFGWGGLRLVVGSAAPLGALYADSFYGNMVSLYVVSSAQVAVTLALIWMMIHFGVRGFDRLPRRVAEAVQQQVTHLRAGPLPEGGDQQHRHRHHPRAAPPVAGSWFREIEEALMVVRRLQSEVPMVSSLVEAIPFVCLVVRSQRTRAIQLRQGPLVPPTAAAALRAQPADFLATLRVEAVNGRCAAELGYDQAALPPLETLLRPTDDLLAAGDPAGAGPPRAPHFLVTTAAGAQRHVAGHLVEVGEGGLLLLLLEDLTPLVADRLSCAAFTKQLHDLTQAESTGRFAGAVAHEINNALTGITLNVELLRERAGPFVASDEPLREVLAMAGRASEIVGKLLMFSRRAPHGSSHADLHRCLDTIAGLLRDSLDPRIVLRCALRAPAHDIEYDETLVRSALLNLAVNARDAMPSGGALLLATRNATLPEDAPVGGDAAWASEPLPAAAQPGRYLVVSVGDTGAGIAAPALAHLFEPFTTKPGAAGLGLAAVFGMMQDLGGWIDVATGPWGSSFALWMPLQARQGQQPVAERGDMLRLRQSADPPPRLPSPAAVPSALVSPPPISDAAPIRPPALAAPLLEVPRPMPSSPTATEPDPPTPPGMAFPPTGDGRPLSVLWAEGDLFIRALGARLMGGLGIPVRLAADGAEALEALRGAPRGTFDAVLFDLDMVAAPVGGAGLRAEGLLAQLRLLAPGLPLVALTAPASGAQEAELAALGIGCCLAKPFGRADLRQPGPHMQARVHPRGLTGLVRYADAPHHTLSFDMLMPHITLSHDDPVVRKVAERMLRHLGYGVLQACDGVEGLEQFRAHGGALGAVMLDMVMPRMGGRDAYLAMRQADPRVPVLIVSGFPGGADVEELTRAGARFLQKPYPMAVLEETLADLLRRGPDAAGSGGGGGGAPSPAL</sequence>
<comment type="caution">
    <text evidence="7">Lacks conserved residue(s) required for the propagation of feature annotation.</text>
</comment>
<reference evidence="12" key="1">
    <citation type="journal article" date="2022" name="bioRxiv">
        <title>Genomics of Preaxostyla Flagellates Illuminates Evolutionary Transitions and the Path Towards Mitochondrial Loss.</title>
        <authorList>
            <person name="Novak L.V.F."/>
            <person name="Treitli S.C."/>
            <person name="Pyrih J."/>
            <person name="Halakuc P."/>
            <person name="Pipaliya S.V."/>
            <person name="Vacek V."/>
            <person name="Brzon O."/>
            <person name="Soukal P."/>
            <person name="Eme L."/>
            <person name="Dacks J.B."/>
            <person name="Karnkowska A."/>
            <person name="Elias M."/>
            <person name="Hampl V."/>
        </authorList>
    </citation>
    <scope>NUCLEOTIDE SEQUENCE</scope>
    <source>
        <strain evidence="12">RCP-MX</strain>
    </source>
</reference>
<dbReference type="Pfam" id="PF02518">
    <property type="entry name" value="HATPase_c"/>
    <property type="match status" value="2"/>
</dbReference>
<dbReference type="PRINTS" id="PR00344">
    <property type="entry name" value="BCTRLSENSOR"/>
</dbReference>
<dbReference type="PROSITE" id="PS50110">
    <property type="entry name" value="RESPONSE_REGULATORY"/>
    <property type="match status" value="3"/>
</dbReference>
<feature type="domain" description="Response regulatory" evidence="11">
    <location>
        <begin position="1381"/>
        <end position="1505"/>
    </location>
</feature>
<keyword evidence="9" id="KW-0472">Membrane</keyword>
<dbReference type="PANTHER" id="PTHR43065">
    <property type="entry name" value="SENSOR HISTIDINE KINASE"/>
    <property type="match status" value="1"/>
</dbReference>
<dbReference type="Gene3D" id="3.30.565.10">
    <property type="entry name" value="Histidine kinase-like ATPase, C-terminal domain"/>
    <property type="match status" value="2"/>
</dbReference>
<dbReference type="Gene3D" id="3.40.50.2300">
    <property type="match status" value="3"/>
</dbReference>
<dbReference type="Proteomes" id="UP001141327">
    <property type="component" value="Unassembled WGS sequence"/>
</dbReference>
<evidence type="ECO:0000313" key="13">
    <source>
        <dbReference type="Proteomes" id="UP001141327"/>
    </source>
</evidence>
<keyword evidence="13" id="KW-1185">Reference proteome</keyword>
<feature type="region of interest" description="Disordered" evidence="8">
    <location>
        <begin position="1305"/>
        <end position="1326"/>
    </location>
</feature>
<dbReference type="CDD" id="cd00156">
    <property type="entry name" value="REC"/>
    <property type="match status" value="1"/>
</dbReference>
<evidence type="ECO:0000256" key="4">
    <source>
        <dbReference type="ARBA" id="ARBA00022777"/>
    </source>
</evidence>
<keyword evidence="1 7" id="KW-0597">Phosphoprotein</keyword>
<dbReference type="SMART" id="SM00448">
    <property type="entry name" value="REC"/>
    <property type="match status" value="3"/>
</dbReference>
<feature type="modified residue" description="4-aspartylphosphate" evidence="7">
    <location>
        <position position="1586"/>
    </location>
</feature>
<keyword evidence="2" id="KW-0808">Transferase</keyword>
<dbReference type="SUPFAM" id="SSF55874">
    <property type="entry name" value="ATPase domain of HSP90 chaperone/DNA topoisomerase II/histidine kinase"/>
    <property type="match status" value="2"/>
</dbReference>
<dbReference type="CDD" id="cd00082">
    <property type="entry name" value="HisKA"/>
    <property type="match status" value="1"/>
</dbReference>
<dbReference type="SUPFAM" id="SSF47384">
    <property type="entry name" value="Homodimeric domain of signal transducing histidine kinase"/>
    <property type="match status" value="1"/>
</dbReference>
<feature type="modified residue" description="4-aspartylphosphate" evidence="7">
    <location>
        <position position="1433"/>
    </location>
</feature>
<keyword evidence="5" id="KW-0067">ATP-binding</keyword>
<feature type="region of interest" description="Disordered" evidence="8">
    <location>
        <begin position="848"/>
        <end position="869"/>
    </location>
</feature>
<feature type="compositionally biased region" description="Pro residues" evidence="8">
    <location>
        <begin position="1361"/>
        <end position="1370"/>
    </location>
</feature>
<dbReference type="Pfam" id="PF00512">
    <property type="entry name" value="HisKA"/>
    <property type="match status" value="1"/>
</dbReference>
<dbReference type="InterPro" id="IPR036097">
    <property type="entry name" value="HisK_dim/P_sf"/>
</dbReference>
<keyword evidence="9" id="KW-0812">Transmembrane</keyword>
<evidence type="ECO:0000256" key="6">
    <source>
        <dbReference type="ARBA" id="ARBA00023012"/>
    </source>
</evidence>
<dbReference type="PROSITE" id="PS50109">
    <property type="entry name" value="HIS_KIN"/>
    <property type="match status" value="2"/>
</dbReference>
<keyword evidence="4 12" id="KW-0418">Kinase</keyword>
<dbReference type="SMART" id="SM00387">
    <property type="entry name" value="HATPase_c"/>
    <property type="match status" value="1"/>
</dbReference>
<dbReference type="CDD" id="cd17546">
    <property type="entry name" value="REC_hyHK_CKI1_RcsC-like"/>
    <property type="match status" value="1"/>
</dbReference>
<feature type="region of interest" description="Disordered" evidence="8">
    <location>
        <begin position="1346"/>
        <end position="1375"/>
    </location>
</feature>
<protein>
    <submittedName>
        <fullName evidence="12">Hybrid sensor histidine kinase/response regulator</fullName>
    </submittedName>
</protein>
<dbReference type="InterPro" id="IPR001789">
    <property type="entry name" value="Sig_transdc_resp-reg_receiver"/>
</dbReference>
<name>A0ABQ8UVI9_9EUKA</name>
<comment type="caution">
    <text evidence="12">The sequence shown here is derived from an EMBL/GenBank/DDBJ whole genome shotgun (WGS) entry which is preliminary data.</text>
</comment>
<dbReference type="InterPro" id="IPR003661">
    <property type="entry name" value="HisK_dim/P_dom"/>
</dbReference>
<evidence type="ECO:0000256" key="3">
    <source>
        <dbReference type="ARBA" id="ARBA00022741"/>
    </source>
</evidence>
<dbReference type="InterPro" id="IPR003594">
    <property type="entry name" value="HATPase_dom"/>
</dbReference>
<feature type="compositionally biased region" description="Gly residues" evidence="8">
    <location>
        <begin position="104"/>
        <end position="122"/>
    </location>
</feature>
<dbReference type="SMART" id="SM00388">
    <property type="entry name" value="HisKA"/>
    <property type="match status" value="1"/>
</dbReference>
<feature type="region of interest" description="Disordered" evidence="8">
    <location>
        <begin position="1652"/>
        <end position="1671"/>
    </location>
</feature>
<dbReference type="InterPro" id="IPR011006">
    <property type="entry name" value="CheY-like_superfamily"/>
</dbReference>
<feature type="compositionally biased region" description="Low complexity" evidence="8">
    <location>
        <begin position="325"/>
        <end position="350"/>
    </location>
</feature>
<keyword evidence="9" id="KW-1133">Transmembrane helix</keyword>
<evidence type="ECO:0000256" key="8">
    <source>
        <dbReference type="SAM" id="MobiDB-lite"/>
    </source>
</evidence>
<gene>
    <name evidence="12" type="ORF">PAPYR_3013</name>
</gene>
<feature type="compositionally biased region" description="Low complexity" evidence="8">
    <location>
        <begin position="1346"/>
        <end position="1360"/>
    </location>
</feature>
<accession>A0ABQ8UVI9</accession>
<keyword evidence="3" id="KW-0547">Nucleotide-binding</keyword>
<evidence type="ECO:0000313" key="12">
    <source>
        <dbReference type="EMBL" id="KAJ4460770.1"/>
    </source>
</evidence>
<dbReference type="InterPro" id="IPR036890">
    <property type="entry name" value="HATPase_C_sf"/>
</dbReference>
<dbReference type="InterPro" id="IPR005467">
    <property type="entry name" value="His_kinase_dom"/>
</dbReference>
<dbReference type="InterPro" id="IPR004358">
    <property type="entry name" value="Sig_transdc_His_kin-like_C"/>
</dbReference>
<feature type="domain" description="Histidine kinase" evidence="10">
    <location>
        <begin position="1059"/>
        <end position="1288"/>
    </location>
</feature>
<evidence type="ECO:0000256" key="1">
    <source>
        <dbReference type="ARBA" id="ARBA00022553"/>
    </source>
</evidence>
<dbReference type="EMBL" id="JAPMOS010000011">
    <property type="protein sequence ID" value="KAJ4460770.1"/>
    <property type="molecule type" value="Genomic_DNA"/>
</dbReference>
<dbReference type="Gene3D" id="1.10.287.130">
    <property type="match status" value="1"/>
</dbReference>
<evidence type="ECO:0000259" key="11">
    <source>
        <dbReference type="PROSITE" id="PS50110"/>
    </source>
</evidence>
<evidence type="ECO:0000256" key="7">
    <source>
        <dbReference type="PROSITE-ProRule" id="PRU00169"/>
    </source>
</evidence>
<organism evidence="12 13">
    <name type="scientific">Paratrimastix pyriformis</name>
    <dbReference type="NCBI Taxonomy" id="342808"/>
    <lineage>
        <taxon>Eukaryota</taxon>
        <taxon>Metamonada</taxon>
        <taxon>Preaxostyla</taxon>
        <taxon>Paratrimastigidae</taxon>
        <taxon>Paratrimastix</taxon>
    </lineage>
</organism>
<feature type="domain" description="Response regulatory" evidence="11">
    <location>
        <begin position="163"/>
        <end position="295"/>
    </location>
</feature>
<feature type="compositionally biased region" description="Gly residues" evidence="8">
    <location>
        <begin position="1658"/>
        <end position="1671"/>
    </location>
</feature>
<dbReference type="PANTHER" id="PTHR43065:SF46">
    <property type="entry name" value="C4-DICARBOXYLATE TRANSPORT SENSOR PROTEIN DCTB"/>
    <property type="match status" value="1"/>
</dbReference>
<feature type="transmembrane region" description="Helical" evidence="9">
    <location>
        <begin position="803"/>
        <end position="825"/>
    </location>
</feature>
<feature type="transmembrane region" description="Helical" evidence="9">
    <location>
        <begin position="767"/>
        <end position="791"/>
    </location>
</feature>
<evidence type="ECO:0000256" key="9">
    <source>
        <dbReference type="SAM" id="Phobius"/>
    </source>
</evidence>
<feature type="compositionally biased region" description="Low complexity" evidence="8">
    <location>
        <begin position="128"/>
        <end position="150"/>
    </location>
</feature>
<feature type="compositionally biased region" description="Low complexity" evidence="8">
    <location>
        <begin position="1316"/>
        <end position="1325"/>
    </location>
</feature>
<feature type="domain" description="Histidine kinase" evidence="10">
    <location>
        <begin position="1"/>
        <end position="69"/>
    </location>
</feature>
<evidence type="ECO:0000256" key="5">
    <source>
        <dbReference type="ARBA" id="ARBA00022840"/>
    </source>
</evidence>
<dbReference type="SUPFAM" id="SSF52172">
    <property type="entry name" value="CheY-like"/>
    <property type="match status" value="3"/>
</dbReference>
<feature type="region of interest" description="Disordered" evidence="8">
    <location>
        <begin position="323"/>
        <end position="387"/>
    </location>
</feature>
<dbReference type="GO" id="GO:0016301">
    <property type="term" value="F:kinase activity"/>
    <property type="evidence" value="ECO:0007669"/>
    <property type="project" value="UniProtKB-KW"/>
</dbReference>
<keyword evidence="6" id="KW-0902">Two-component regulatory system</keyword>
<evidence type="ECO:0000256" key="2">
    <source>
        <dbReference type="ARBA" id="ARBA00022679"/>
    </source>
</evidence>
<feature type="domain" description="Response regulatory" evidence="11">
    <location>
        <begin position="1535"/>
        <end position="1650"/>
    </location>
</feature>
<proteinExistence type="predicted"/>
<dbReference type="Pfam" id="PF00072">
    <property type="entry name" value="Response_reg"/>
    <property type="match status" value="1"/>
</dbReference>